<keyword evidence="4" id="KW-1185">Reference proteome</keyword>
<organism evidence="3 4">
    <name type="scientific">Streptomyces thinghirensis</name>
    <dbReference type="NCBI Taxonomy" id="551547"/>
    <lineage>
        <taxon>Bacteria</taxon>
        <taxon>Bacillati</taxon>
        <taxon>Actinomycetota</taxon>
        <taxon>Actinomycetes</taxon>
        <taxon>Kitasatosporales</taxon>
        <taxon>Streptomycetaceae</taxon>
        <taxon>Streptomyces</taxon>
    </lineage>
</organism>
<dbReference type="InterPro" id="IPR002575">
    <property type="entry name" value="Aminoglycoside_PTrfase"/>
</dbReference>
<dbReference type="PANTHER" id="PTHR40086">
    <property type="entry name" value="PHOSPHOTRANSFERASE YTMP-RELATED"/>
    <property type="match status" value="1"/>
</dbReference>
<protein>
    <recommendedName>
        <fullName evidence="2">Aminoglycoside phosphotransferase domain-containing protein</fullName>
    </recommendedName>
</protein>
<dbReference type="EMBL" id="BAABJR010000018">
    <property type="protein sequence ID" value="GAA5214581.1"/>
    <property type="molecule type" value="Genomic_DNA"/>
</dbReference>
<dbReference type="Gene3D" id="3.90.1200.10">
    <property type="match status" value="2"/>
</dbReference>
<dbReference type="Pfam" id="PF01636">
    <property type="entry name" value="APH"/>
    <property type="match status" value="2"/>
</dbReference>
<reference evidence="4" key="1">
    <citation type="journal article" date="2019" name="Int. J. Syst. Evol. Microbiol.">
        <title>The Global Catalogue of Microorganisms (GCM) 10K type strain sequencing project: providing services to taxonomists for standard genome sequencing and annotation.</title>
        <authorList>
            <consortium name="The Broad Institute Genomics Platform"/>
            <consortium name="The Broad Institute Genome Sequencing Center for Infectious Disease"/>
            <person name="Wu L."/>
            <person name="Ma J."/>
        </authorList>
    </citation>
    <scope>NUCLEOTIDE SEQUENCE [LARGE SCALE GENOMIC DNA]</scope>
    <source>
        <strain evidence="4">JCM 18306</strain>
    </source>
</reference>
<name>A0ABP9TA34_9ACTN</name>
<dbReference type="InterPro" id="IPR011009">
    <property type="entry name" value="Kinase-like_dom_sf"/>
</dbReference>
<sequence>MSRPSPLGKPALERAADEAFDRFLAHATALGRFGRGHHNLNYMVRPLTPEDSRLVAAENGAPVTVRKRIPSALPVVIRTWQDEADLLNRIWGVLHNVPRCLAKHRDVVVLSYVEGVPLSSVCPGDTPVDHDLIVALAGLLADMTRVRRQHLPPLPVSWPRSSRDGSAFLKALAFAAEEQIRQRNRAEFGGLFAMLGIPEDAMVRFAERVPTLVSRPFSLLHTDLHRDNVIVSYGGDPPLICVDWELAGYGDPLHDLATHLVRMRYPDHQWPEVIEAWRKVMGERRGKAVNGLDRDLRHYVAFERAQSVYPDIMRAAKSLGDRFDQRDLDAATRAVRRALVAAEEPLRLRRVPDEPAIERILFRWNESHGVRPSRERTLDRIVWERDRRVRIRGDFPAWAVGRALLEEGAAAADRVFKGTAHLNTAVHVEGVGFPVMVRRKVGAAESLERRFLSEHAVLTAIERSGARVRAPRVLALGTSGLREQFTIHSYEGPAGGFRPPEHPEHGLRPHEADDLVDQLGALTEVECGELDPLNGAAFYPWLRGELVRMVGELPKATMDLARELGLPDNVRLAEILTRHTLSRRRPVLLHGDLNPWNLVRRPDGGLTLIDWEMAMVGDPLYDLVRHMHLTPTRPEIRDRMFRRWERRLPPDCARDWRDDWRVYRWIETVRSAYVDLHRLVTGAGLEAPNVQRAVQAYAMTLAEATAALGLPDKSTANPHLARALPHGARGGPRAALVPADA</sequence>
<dbReference type="Proteomes" id="UP001499878">
    <property type="component" value="Unassembled WGS sequence"/>
</dbReference>
<dbReference type="PANTHER" id="PTHR40086:SF1">
    <property type="entry name" value="CELL CYCLE REGULATOR CCRZ"/>
    <property type="match status" value="1"/>
</dbReference>
<accession>A0ABP9TA34</accession>
<comment type="caution">
    <text evidence="3">The sequence shown here is derived from an EMBL/GenBank/DDBJ whole genome shotgun (WGS) entry which is preliminary data.</text>
</comment>
<feature type="domain" description="Aminoglycoside phosphotransferase" evidence="2">
    <location>
        <begin position="426"/>
        <end position="650"/>
    </location>
</feature>
<evidence type="ECO:0000313" key="3">
    <source>
        <dbReference type="EMBL" id="GAA5214581.1"/>
    </source>
</evidence>
<proteinExistence type="predicted"/>
<dbReference type="SUPFAM" id="SSF56112">
    <property type="entry name" value="Protein kinase-like (PK-like)"/>
    <property type="match status" value="2"/>
</dbReference>
<feature type="domain" description="Aminoglycoside phosphotransferase" evidence="2">
    <location>
        <begin position="80"/>
        <end position="277"/>
    </location>
</feature>
<evidence type="ECO:0000259" key="2">
    <source>
        <dbReference type="Pfam" id="PF01636"/>
    </source>
</evidence>
<feature type="region of interest" description="Disordered" evidence="1">
    <location>
        <begin position="717"/>
        <end position="741"/>
    </location>
</feature>
<evidence type="ECO:0000313" key="4">
    <source>
        <dbReference type="Proteomes" id="UP001499878"/>
    </source>
</evidence>
<dbReference type="InterPro" id="IPR052077">
    <property type="entry name" value="CcrZ_PhaseVar_Mediator"/>
</dbReference>
<gene>
    <name evidence="3" type="ORF">GCM10023323_60220</name>
</gene>
<evidence type="ECO:0000256" key="1">
    <source>
        <dbReference type="SAM" id="MobiDB-lite"/>
    </source>
</evidence>